<dbReference type="AlphaFoldDB" id="A0A3N2Q4F6"/>
<keyword evidence="2" id="KW-1185">Reference proteome</keyword>
<gene>
    <name evidence="1" type="ORF">SODALDRAFT_357716</name>
</gene>
<evidence type="ECO:0000313" key="1">
    <source>
        <dbReference type="EMBL" id="ROT41650.1"/>
    </source>
</evidence>
<dbReference type="RefSeq" id="XP_028469456.1">
    <property type="nucleotide sequence ID" value="XM_028614034.1"/>
</dbReference>
<protein>
    <submittedName>
        <fullName evidence="1">Uncharacterized protein</fullName>
    </submittedName>
</protein>
<dbReference type="EMBL" id="ML119052">
    <property type="protein sequence ID" value="ROT41650.1"/>
    <property type="molecule type" value="Genomic_DNA"/>
</dbReference>
<name>A0A3N2Q4F6_SODAK</name>
<evidence type="ECO:0000313" key="2">
    <source>
        <dbReference type="Proteomes" id="UP000272025"/>
    </source>
</evidence>
<sequence>MDRSAIVASQHEGALYPRYAAFPVILGMPSLHKRKGSAPPFQAGGKSKLVVRDDGITWNIPCGLPSTAVVSYGVVKISTQKNVTVPLTHTPSTQAAKPTLLNERSPIHRNLDLLLPSQGLALRPQGGILRLQPQDAKAACGQCPAGNQPAVVVKAEEEAAECLVSLRTIHDVRETLITTRRKAMSLQSRKALLDTAPKPLFQYGLSRVLRLLRRLNSADDKNPIPAYWAFGVIYKHNAQKVETVVAAEFTIPSPGLPAHDLLGYDQTGPGNSAGSDPSLRPPTTSLLLSFPTGRRHVLLSNTPQKRRTDIGSIPFALPTSTQYTVQSSGLRRGPHDWDHVQDTPVKQHVGGLQYNAHQQQIRLHSKAIDLYLSGLRTPSRSKCHSTVGICRCSMNCITSSARPHLPGSPTCSPAVYPSLSRPVLHDLRMLCGALFWDRGHLATCLSSGHQLPPLWPTRLVLPPNKVADASAHPNPANLGSSYTARANLRAFMQEATAICPSGLKIERILHDHGPLDSLLKELMPESQQVVPVPSACVMPSRFPLLANQPIIVPVTPAATSATDQNAKSGVSQPDNMTNSGPMLSVLSGVGIQEGLNWGGFMKNWPHNRTNGD</sequence>
<organism evidence="1 2">
    <name type="scientific">Sodiomyces alkalinus (strain CBS 110278 / VKM F-3762 / F11)</name>
    <name type="common">Alkaliphilic filamentous fungus</name>
    <dbReference type="NCBI Taxonomy" id="1314773"/>
    <lineage>
        <taxon>Eukaryota</taxon>
        <taxon>Fungi</taxon>
        <taxon>Dikarya</taxon>
        <taxon>Ascomycota</taxon>
        <taxon>Pezizomycotina</taxon>
        <taxon>Sordariomycetes</taxon>
        <taxon>Hypocreomycetidae</taxon>
        <taxon>Glomerellales</taxon>
        <taxon>Plectosphaerellaceae</taxon>
        <taxon>Sodiomyces</taxon>
    </lineage>
</organism>
<accession>A0A3N2Q4F6</accession>
<reference evidence="1 2" key="1">
    <citation type="journal article" date="2018" name="Mol. Ecol.">
        <title>The obligate alkalophilic soda-lake fungus Sodiomyces alkalinus has shifted to a protein diet.</title>
        <authorList>
            <person name="Grum-Grzhimaylo A.A."/>
            <person name="Falkoski D.L."/>
            <person name="van den Heuvel J."/>
            <person name="Valero-Jimenez C.A."/>
            <person name="Min B."/>
            <person name="Choi I.G."/>
            <person name="Lipzen A."/>
            <person name="Daum C.G."/>
            <person name="Aanen D.K."/>
            <person name="Tsang A."/>
            <person name="Henrissat B."/>
            <person name="Bilanenko E.N."/>
            <person name="de Vries R.P."/>
            <person name="van Kan J.A.L."/>
            <person name="Grigoriev I.V."/>
            <person name="Debets A.J.M."/>
        </authorList>
    </citation>
    <scope>NUCLEOTIDE SEQUENCE [LARGE SCALE GENOMIC DNA]</scope>
    <source>
        <strain evidence="1 2">F11</strain>
    </source>
</reference>
<dbReference type="Proteomes" id="UP000272025">
    <property type="component" value="Unassembled WGS sequence"/>
</dbReference>
<proteinExistence type="predicted"/>
<dbReference type="GeneID" id="39582512"/>